<evidence type="ECO:0000313" key="2">
    <source>
        <dbReference type="EMBL" id="KAK3701266.1"/>
    </source>
</evidence>
<evidence type="ECO:0000256" key="1">
    <source>
        <dbReference type="SAM" id="MobiDB-lite"/>
    </source>
</evidence>
<feature type="region of interest" description="Disordered" evidence="1">
    <location>
        <begin position="1"/>
        <end position="21"/>
    </location>
</feature>
<gene>
    <name evidence="2" type="ORF">RRG08_066759</name>
</gene>
<organism evidence="2 3">
    <name type="scientific">Elysia crispata</name>
    <name type="common">lettuce slug</name>
    <dbReference type="NCBI Taxonomy" id="231223"/>
    <lineage>
        <taxon>Eukaryota</taxon>
        <taxon>Metazoa</taxon>
        <taxon>Spiralia</taxon>
        <taxon>Lophotrochozoa</taxon>
        <taxon>Mollusca</taxon>
        <taxon>Gastropoda</taxon>
        <taxon>Heterobranchia</taxon>
        <taxon>Euthyneura</taxon>
        <taxon>Panpulmonata</taxon>
        <taxon>Sacoglossa</taxon>
        <taxon>Placobranchoidea</taxon>
        <taxon>Plakobranchidae</taxon>
        <taxon>Elysia</taxon>
    </lineage>
</organism>
<sequence>MVVHSEKVTEEHKGRDCDDDASKPGSIIHQLTKITAVKAVGSRAVTDNCSIVVQPTRRVCARYLDNLLHHLGTIVASTRKDNSVKLSEITRVGVFIIRTSLAALIEREAALNRHIGLIPATGSPFAFSSL</sequence>
<dbReference type="AlphaFoldDB" id="A0AAE0XQ16"/>
<dbReference type="Proteomes" id="UP001283361">
    <property type="component" value="Unassembled WGS sequence"/>
</dbReference>
<protein>
    <submittedName>
        <fullName evidence="2">Uncharacterized protein</fullName>
    </submittedName>
</protein>
<name>A0AAE0XQ16_9GAST</name>
<comment type="caution">
    <text evidence="2">The sequence shown here is derived from an EMBL/GenBank/DDBJ whole genome shotgun (WGS) entry which is preliminary data.</text>
</comment>
<evidence type="ECO:0000313" key="3">
    <source>
        <dbReference type="Proteomes" id="UP001283361"/>
    </source>
</evidence>
<proteinExistence type="predicted"/>
<reference evidence="2" key="1">
    <citation type="journal article" date="2023" name="G3 (Bethesda)">
        <title>A reference genome for the long-term kleptoplast-retaining sea slug Elysia crispata morphotype clarki.</title>
        <authorList>
            <person name="Eastman K.E."/>
            <person name="Pendleton A.L."/>
            <person name="Shaikh M.A."/>
            <person name="Suttiyut T."/>
            <person name="Ogas R."/>
            <person name="Tomko P."/>
            <person name="Gavelis G."/>
            <person name="Widhalm J.R."/>
            <person name="Wisecaver J.H."/>
        </authorList>
    </citation>
    <scope>NUCLEOTIDE SEQUENCE</scope>
    <source>
        <strain evidence="2">ECLA1</strain>
    </source>
</reference>
<dbReference type="EMBL" id="JAWDGP010007896">
    <property type="protein sequence ID" value="KAK3701266.1"/>
    <property type="molecule type" value="Genomic_DNA"/>
</dbReference>
<accession>A0AAE0XQ16</accession>
<keyword evidence="3" id="KW-1185">Reference proteome</keyword>